<protein>
    <submittedName>
        <fullName evidence="1">Uncharacterized protein</fullName>
    </submittedName>
</protein>
<dbReference type="InParanoid" id="A0A0C3DEU0"/>
<proteinExistence type="predicted"/>
<accession>A0A0C3DEU0</accession>
<sequence>MVCCQEVLDLVSSYSDLLGAVVTLLDRSCNLETTCILPSHVATAEVSMMLSNSSSLMGYSYSISSDSRCEDCPSCYMSRLKRSAILCKQGSRLATRRSRLSSSNSPG</sequence>
<dbReference type="AlphaFoldDB" id="A0A0C3DEU0"/>
<reference evidence="2" key="2">
    <citation type="submission" date="2015-01" db="EMBL/GenBank/DDBJ databases">
        <title>Evolutionary Origins and Diversification of the Mycorrhizal Mutualists.</title>
        <authorList>
            <consortium name="DOE Joint Genome Institute"/>
            <consortium name="Mycorrhizal Genomics Consortium"/>
            <person name="Kohler A."/>
            <person name="Kuo A."/>
            <person name="Nagy L.G."/>
            <person name="Floudas D."/>
            <person name="Copeland A."/>
            <person name="Barry K.W."/>
            <person name="Cichocki N."/>
            <person name="Veneault-Fourrey C."/>
            <person name="LaButti K."/>
            <person name="Lindquist E.A."/>
            <person name="Lipzen A."/>
            <person name="Lundell T."/>
            <person name="Morin E."/>
            <person name="Murat C."/>
            <person name="Riley R."/>
            <person name="Ohm R."/>
            <person name="Sun H."/>
            <person name="Tunlid A."/>
            <person name="Henrissat B."/>
            <person name="Grigoriev I.V."/>
            <person name="Hibbett D.S."/>
            <person name="Martin F."/>
        </authorList>
    </citation>
    <scope>NUCLEOTIDE SEQUENCE [LARGE SCALE GENOMIC DNA]</scope>
    <source>
        <strain evidence="2">Foug A</strain>
    </source>
</reference>
<dbReference type="EMBL" id="KN822145">
    <property type="protein sequence ID" value="KIM54899.1"/>
    <property type="molecule type" value="Genomic_DNA"/>
</dbReference>
<dbReference type="Proteomes" id="UP000053989">
    <property type="component" value="Unassembled WGS sequence"/>
</dbReference>
<reference evidence="1 2" key="1">
    <citation type="submission" date="2014-04" db="EMBL/GenBank/DDBJ databases">
        <authorList>
            <consortium name="DOE Joint Genome Institute"/>
            <person name="Kuo A."/>
            <person name="Kohler A."/>
            <person name="Nagy L.G."/>
            <person name="Floudas D."/>
            <person name="Copeland A."/>
            <person name="Barry K.W."/>
            <person name="Cichocki N."/>
            <person name="Veneault-Fourrey C."/>
            <person name="LaButti K."/>
            <person name="Lindquist E.A."/>
            <person name="Lipzen A."/>
            <person name="Lundell T."/>
            <person name="Morin E."/>
            <person name="Murat C."/>
            <person name="Sun H."/>
            <person name="Tunlid A."/>
            <person name="Henrissat B."/>
            <person name="Grigoriev I.V."/>
            <person name="Hibbett D.S."/>
            <person name="Martin F."/>
            <person name="Nordberg H.P."/>
            <person name="Cantor M.N."/>
            <person name="Hua S.X."/>
        </authorList>
    </citation>
    <scope>NUCLEOTIDE SEQUENCE [LARGE SCALE GENOMIC DNA]</scope>
    <source>
        <strain evidence="1 2">Foug A</strain>
    </source>
</reference>
<name>A0A0C3DEU0_9AGAM</name>
<organism evidence="1 2">
    <name type="scientific">Scleroderma citrinum Foug A</name>
    <dbReference type="NCBI Taxonomy" id="1036808"/>
    <lineage>
        <taxon>Eukaryota</taxon>
        <taxon>Fungi</taxon>
        <taxon>Dikarya</taxon>
        <taxon>Basidiomycota</taxon>
        <taxon>Agaricomycotina</taxon>
        <taxon>Agaricomycetes</taxon>
        <taxon>Agaricomycetidae</taxon>
        <taxon>Boletales</taxon>
        <taxon>Sclerodermatineae</taxon>
        <taxon>Sclerodermataceae</taxon>
        <taxon>Scleroderma</taxon>
    </lineage>
</organism>
<gene>
    <name evidence="1" type="ORF">SCLCIDRAFT_337761</name>
</gene>
<keyword evidence="2" id="KW-1185">Reference proteome</keyword>
<dbReference type="HOGENOM" id="CLU_2211496_0_0_1"/>
<evidence type="ECO:0000313" key="1">
    <source>
        <dbReference type="EMBL" id="KIM54899.1"/>
    </source>
</evidence>
<evidence type="ECO:0000313" key="2">
    <source>
        <dbReference type="Proteomes" id="UP000053989"/>
    </source>
</evidence>